<evidence type="ECO:0000313" key="1">
    <source>
        <dbReference type="EMBL" id="RBA50084.1"/>
    </source>
</evidence>
<name>A0A365PMP4_ACIJU</name>
<dbReference type="AlphaFoldDB" id="A0A365PMP4"/>
<organism evidence="1 2">
    <name type="scientific">Acinetobacter junii</name>
    <dbReference type="NCBI Taxonomy" id="40215"/>
    <lineage>
        <taxon>Bacteria</taxon>
        <taxon>Pseudomonadati</taxon>
        <taxon>Pseudomonadota</taxon>
        <taxon>Gammaproteobacteria</taxon>
        <taxon>Moraxellales</taxon>
        <taxon>Moraxellaceae</taxon>
        <taxon>Acinetobacter</taxon>
    </lineage>
</organism>
<gene>
    <name evidence="1" type="ORF">DC346_00920</name>
</gene>
<dbReference type="EMBL" id="QEWH01000005">
    <property type="protein sequence ID" value="RBA50084.1"/>
    <property type="molecule type" value="Genomic_DNA"/>
</dbReference>
<dbReference type="RefSeq" id="WP_018676911.1">
    <property type="nucleotide sequence ID" value="NZ_CP131470.1"/>
</dbReference>
<accession>A0A365PMP4</accession>
<dbReference type="Proteomes" id="UP000253688">
    <property type="component" value="Unassembled WGS sequence"/>
</dbReference>
<sequence length="66" mass="8028">MQKLRLTMNEVCHFLSVQRDKLNKMVKDDPTFPRPIKEGSTRQSAVYFDHNELIEWWEVKKQTRYS</sequence>
<proteinExistence type="predicted"/>
<protein>
    <recommendedName>
        <fullName evidence="3">Transcriptional regulator</fullName>
    </recommendedName>
</protein>
<reference evidence="1 2" key="1">
    <citation type="submission" date="2018-04" db="EMBL/GenBank/DDBJ databases">
        <title>Acinetobacter junii Genome sequencing and assembly.</title>
        <authorList>
            <person name="Su J."/>
            <person name="Rensing C."/>
            <person name="Mazhar H.S."/>
        </authorList>
    </citation>
    <scope>NUCLEOTIDE SEQUENCE [LARGE SCALE GENOMIC DNA]</scope>
    <source>
        <strain evidence="1 2">SC22</strain>
    </source>
</reference>
<evidence type="ECO:0008006" key="3">
    <source>
        <dbReference type="Google" id="ProtNLM"/>
    </source>
</evidence>
<evidence type="ECO:0000313" key="2">
    <source>
        <dbReference type="Proteomes" id="UP000253688"/>
    </source>
</evidence>
<comment type="caution">
    <text evidence="1">The sequence shown here is derived from an EMBL/GenBank/DDBJ whole genome shotgun (WGS) entry which is preliminary data.</text>
</comment>